<evidence type="ECO:0000256" key="2">
    <source>
        <dbReference type="SAM" id="MobiDB-lite"/>
    </source>
</evidence>
<gene>
    <name evidence="3" type="ORF">AAE3_LOCUS11764</name>
</gene>
<feature type="compositionally biased region" description="Low complexity" evidence="2">
    <location>
        <begin position="203"/>
        <end position="213"/>
    </location>
</feature>
<protein>
    <submittedName>
        <fullName evidence="3">Uncharacterized protein</fullName>
    </submittedName>
</protein>
<reference evidence="3 4" key="1">
    <citation type="submission" date="2020-01" db="EMBL/GenBank/DDBJ databases">
        <authorList>
            <person name="Gupta K D."/>
        </authorList>
    </citation>
    <scope>NUCLEOTIDE SEQUENCE [LARGE SCALE GENOMIC DNA]</scope>
</reference>
<accession>A0A8S0WS71</accession>
<feature type="coiled-coil region" evidence="1">
    <location>
        <begin position="453"/>
        <end position="504"/>
    </location>
</feature>
<organism evidence="3 4">
    <name type="scientific">Cyclocybe aegerita</name>
    <name type="common">Black poplar mushroom</name>
    <name type="synonym">Agrocybe aegerita</name>
    <dbReference type="NCBI Taxonomy" id="1973307"/>
    <lineage>
        <taxon>Eukaryota</taxon>
        <taxon>Fungi</taxon>
        <taxon>Dikarya</taxon>
        <taxon>Basidiomycota</taxon>
        <taxon>Agaricomycotina</taxon>
        <taxon>Agaricomycetes</taxon>
        <taxon>Agaricomycetidae</taxon>
        <taxon>Agaricales</taxon>
        <taxon>Agaricineae</taxon>
        <taxon>Bolbitiaceae</taxon>
        <taxon>Cyclocybe</taxon>
    </lineage>
</organism>
<feature type="coiled-coil region" evidence="1">
    <location>
        <begin position="323"/>
        <end position="382"/>
    </location>
</feature>
<feature type="compositionally biased region" description="Low complexity" evidence="2">
    <location>
        <begin position="683"/>
        <end position="692"/>
    </location>
</feature>
<comment type="caution">
    <text evidence="3">The sequence shown here is derived from an EMBL/GenBank/DDBJ whole genome shotgun (WGS) entry which is preliminary data.</text>
</comment>
<evidence type="ECO:0000313" key="3">
    <source>
        <dbReference type="EMBL" id="CAA7269547.1"/>
    </source>
</evidence>
<keyword evidence="1" id="KW-0175">Coiled coil</keyword>
<dbReference type="Proteomes" id="UP000467700">
    <property type="component" value="Unassembled WGS sequence"/>
</dbReference>
<sequence length="919" mass="101482">MVGALSIADIDEELNKIFKEHPKSSTNESNEPVIPADCLVEVMKSLSDVYDGTPLMTDEEIAMLQNLIAANPGLEVTPAILLQFIAEKTKAATPPHTPSHEDTMNDEREGYGHTRTDSNESMDFYRKPPSRPPSRGPTTPGPSIKSPLDSERRQRSTPLAAPSSWAKRPTPAGRRKSDAGSRSDNENGTPSAWGRTSGRHRAPSNPTSPSSSSRDLTFEPDSPDFGRSMSRPASRNRPRSQNGYNSSFDLGYSSPDDNYTVKRPMSRYGHNYNNSFDNAVSSLPMPRGPGGSDSDEEDDLAAALVPDRQMAASLVSMEDHERMEALQRNNEELGRKLMDAERTLQNKLEEHEVELEETHARLEELRSELSASNREEKELRAKDSRNMAQIAALEAAVAKAQHSLEISKSTYSSLQKQYQEQCAISEKYRYDLRQRDETIRGYQESASLQELETRKFTKEQEMYEERIAALEAELNIAMQAHTQLDEQKQENLLLKETIDRLRFEMDEMRSAATINIPGGGASGGSSAMNTISKSLGAELAGKMKWMAEQHEDEDVVSEASTAVELEEESTAGEDQDEEDVIQTIITRKRKVASRAKEILSKSTRREFEEMKEYSDSATQYDPTLFNVNHGVQTESERKPVKTSFSIQTDPLPQPKVIPPPLPRITVEMDVQTDPQEEEPTPGQPSRSPSPGQDESMASSSSTIVPPTPKPSKNRLLDPLDEPPDYHQITEADHEEREWVVLKKWHTGGKHPLEAVPGGISEDAIEDWKALKQELGVECLVIDKIVEASAVNASSSSSRSTKDSKASRRSGRFYNIYNTYVYGDKGPGSSSGGPSASGIASQVAMYVGAGALVILAVTPYIIPQYHIPGGPTYYDRWAWNSFNSMQAAGEGFSPDGTAAVWNILGRVGGGAARIARGWPT</sequence>
<dbReference type="EMBL" id="CACVBS010000079">
    <property type="protein sequence ID" value="CAA7269547.1"/>
    <property type="molecule type" value="Genomic_DNA"/>
</dbReference>
<evidence type="ECO:0000256" key="1">
    <source>
        <dbReference type="SAM" id="Coils"/>
    </source>
</evidence>
<feature type="region of interest" description="Disordered" evidence="2">
    <location>
        <begin position="632"/>
        <end position="731"/>
    </location>
</feature>
<feature type="compositionally biased region" description="Polar residues" evidence="2">
    <location>
        <begin position="239"/>
        <end position="248"/>
    </location>
</feature>
<proteinExistence type="predicted"/>
<feature type="region of interest" description="Disordered" evidence="2">
    <location>
        <begin position="91"/>
        <end position="266"/>
    </location>
</feature>
<feature type="region of interest" description="Disordered" evidence="2">
    <location>
        <begin position="279"/>
        <end position="298"/>
    </location>
</feature>
<feature type="compositionally biased region" description="Pro residues" evidence="2">
    <location>
        <begin position="651"/>
        <end position="662"/>
    </location>
</feature>
<name>A0A8S0WS71_CYCAE</name>
<dbReference type="OrthoDB" id="432685at2759"/>
<keyword evidence="4" id="KW-1185">Reference proteome</keyword>
<dbReference type="AlphaFoldDB" id="A0A8S0WS71"/>
<feature type="compositionally biased region" description="Basic and acidic residues" evidence="2">
    <location>
        <begin position="175"/>
        <end position="185"/>
    </location>
</feature>
<feature type="compositionally biased region" description="Basic and acidic residues" evidence="2">
    <location>
        <begin position="98"/>
        <end position="126"/>
    </location>
</feature>
<feature type="compositionally biased region" description="Polar residues" evidence="2">
    <location>
        <begin position="695"/>
        <end position="704"/>
    </location>
</feature>
<evidence type="ECO:0000313" key="4">
    <source>
        <dbReference type="Proteomes" id="UP000467700"/>
    </source>
</evidence>